<sequence>MDSIEKQLFTFLWETRYVILLYFFGDVTTTLYALRLGYKEGNRVVASILHNFGPLGFTFAKSLPVCLLFYYFTMPHVNMQTWEIAITLATVVGFFATSNNLSVVMKLNEKNESQVSQNQALEN</sequence>
<dbReference type="EMBL" id="VSSQ01034035">
    <property type="protein sequence ID" value="MPM85837.1"/>
    <property type="molecule type" value="Genomic_DNA"/>
</dbReference>
<dbReference type="AlphaFoldDB" id="A0A645D9G5"/>
<gene>
    <name evidence="3" type="ORF">SDC9_132919</name>
</gene>
<name>A0A645D9G5_9ZZZZ</name>
<keyword evidence="1" id="KW-0472">Membrane</keyword>
<organism evidence="3">
    <name type="scientific">bioreactor metagenome</name>
    <dbReference type="NCBI Taxonomy" id="1076179"/>
    <lineage>
        <taxon>unclassified sequences</taxon>
        <taxon>metagenomes</taxon>
        <taxon>ecological metagenomes</taxon>
    </lineage>
</organism>
<reference evidence="3" key="1">
    <citation type="submission" date="2019-08" db="EMBL/GenBank/DDBJ databases">
        <authorList>
            <person name="Kucharzyk K."/>
            <person name="Murdoch R.W."/>
            <person name="Higgins S."/>
            <person name="Loffler F."/>
        </authorList>
    </citation>
    <scope>NUCLEOTIDE SEQUENCE</scope>
</reference>
<dbReference type="Pfam" id="PF18902">
    <property type="entry name" value="DUF5658"/>
    <property type="match status" value="1"/>
</dbReference>
<feature type="transmembrane region" description="Helical" evidence="1">
    <location>
        <begin position="48"/>
        <end position="72"/>
    </location>
</feature>
<feature type="transmembrane region" description="Helical" evidence="1">
    <location>
        <begin position="17"/>
        <end position="36"/>
    </location>
</feature>
<feature type="transmembrane region" description="Helical" evidence="1">
    <location>
        <begin position="84"/>
        <end position="104"/>
    </location>
</feature>
<evidence type="ECO:0000259" key="2">
    <source>
        <dbReference type="Pfam" id="PF18902"/>
    </source>
</evidence>
<dbReference type="InterPro" id="IPR043717">
    <property type="entry name" value="DUF5658"/>
</dbReference>
<protein>
    <recommendedName>
        <fullName evidence="2">DUF5658 domain-containing protein</fullName>
    </recommendedName>
</protein>
<proteinExistence type="predicted"/>
<feature type="domain" description="DUF5658" evidence="2">
    <location>
        <begin position="18"/>
        <end position="104"/>
    </location>
</feature>
<accession>A0A645D9G5</accession>
<keyword evidence="1" id="KW-1133">Transmembrane helix</keyword>
<keyword evidence="1" id="KW-0812">Transmembrane</keyword>
<evidence type="ECO:0000256" key="1">
    <source>
        <dbReference type="SAM" id="Phobius"/>
    </source>
</evidence>
<comment type="caution">
    <text evidence="3">The sequence shown here is derived from an EMBL/GenBank/DDBJ whole genome shotgun (WGS) entry which is preliminary data.</text>
</comment>
<evidence type="ECO:0000313" key="3">
    <source>
        <dbReference type="EMBL" id="MPM85837.1"/>
    </source>
</evidence>